<dbReference type="AlphaFoldDB" id="A0A517TBP7"/>
<evidence type="ECO:0000256" key="1">
    <source>
        <dbReference type="SAM" id="MobiDB-lite"/>
    </source>
</evidence>
<sequence length="88" mass="9865">MKVPSDSPHIPHHDSILPHVGDRLSLENRDQKKNRCQRRSPGETRSVGGISLHKLIEKRCSLPLLVQKGDSAVRCIGREATAFDRNDC</sequence>
<evidence type="ECO:0000313" key="2">
    <source>
        <dbReference type="EMBL" id="QDT65797.1"/>
    </source>
</evidence>
<reference evidence="2 3" key="1">
    <citation type="submission" date="2019-02" db="EMBL/GenBank/DDBJ databases">
        <title>Deep-cultivation of Planctomycetes and their phenomic and genomic characterization uncovers novel biology.</title>
        <authorList>
            <person name="Wiegand S."/>
            <person name="Jogler M."/>
            <person name="Boedeker C."/>
            <person name="Pinto D."/>
            <person name="Vollmers J."/>
            <person name="Rivas-Marin E."/>
            <person name="Kohn T."/>
            <person name="Peeters S.H."/>
            <person name="Heuer A."/>
            <person name="Rast P."/>
            <person name="Oberbeckmann S."/>
            <person name="Bunk B."/>
            <person name="Jeske O."/>
            <person name="Meyerdierks A."/>
            <person name="Storesund J.E."/>
            <person name="Kallscheuer N."/>
            <person name="Luecker S."/>
            <person name="Lage O.M."/>
            <person name="Pohl T."/>
            <person name="Merkel B.J."/>
            <person name="Hornburger P."/>
            <person name="Mueller R.-W."/>
            <person name="Bruemmer F."/>
            <person name="Labrenz M."/>
            <person name="Spormann A.M."/>
            <person name="Op den Camp H."/>
            <person name="Overmann J."/>
            <person name="Amann R."/>
            <person name="Jetten M.S.M."/>
            <person name="Mascher T."/>
            <person name="Medema M.H."/>
            <person name="Devos D.P."/>
            <person name="Kaster A.-K."/>
            <person name="Ovreas L."/>
            <person name="Rohde M."/>
            <person name="Galperin M.Y."/>
            <person name="Jogler C."/>
        </authorList>
    </citation>
    <scope>NUCLEOTIDE SEQUENCE [LARGE SCALE GENOMIC DNA]</scope>
    <source>
        <strain evidence="2 3">V22</strain>
    </source>
</reference>
<keyword evidence="3" id="KW-1185">Reference proteome</keyword>
<dbReference type="KEGG" id="chya:V22_30590"/>
<gene>
    <name evidence="2" type="ORF">V22_30590</name>
</gene>
<accession>A0A517TBP7</accession>
<protein>
    <submittedName>
        <fullName evidence="2">Uncharacterized protein</fullName>
    </submittedName>
</protein>
<proteinExistence type="predicted"/>
<evidence type="ECO:0000313" key="3">
    <source>
        <dbReference type="Proteomes" id="UP000319976"/>
    </source>
</evidence>
<organism evidence="2 3">
    <name type="scientific">Calycomorphotria hydatis</name>
    <dbReference type="NCBI Taxonomy" id="2528027"/>
    <lineage>
        <taxon>Bacteria</taxon>
        <taxon>Pseudomonadati</taxon>
        <taxon>Planctomycetota</taxon>
        <taxon>Planctomycetia</taxon>
        <taxon>Planctomycetales</taxon>
        <taxon>Planctomycetaceae</taxon>
        <taxon>Calycomorphotria</taxon>
    </lineage>
</organism>
<feature type="compositionally biased region" description="Basic and acidic residues" evidence="1">
    <location>
        <begin position="9"/>
        <end position="33"/>
    </location>
</feature>
<dbReference type="Proteomes" id="UP000319976">
    <property type="component" value="Chromosome"/>
</dbReference>
<name>A0A517TBP7_9PLAN</name>
<feature type="region of interest" description="Disordered" evidence="1">
    <location>
        <begin position="1"/>
        <end position="46"/>
    </location>
</feature>
<dbReference type="EMBL" id="CP036316">
    <property type="protein sequence ID" value="QDT65797.1"/>
    <property type="molecule type" value="Genomic_DNA"/>
</dbReference>